<keyword evidence="1" id="KW-0812">Transmembrane</keyword>
<keyword evidence="3" id="KW-1185">Reference proteome</keyword>
<feature type="transmembrane region" description="Helical" evidence="1">
    <location>
        <begin position="186"/>
        <end position="213"/>
    </location>
</feature>
<gene>
    <name evidence="2" type="ORF">D3227_19075</name>
</gene>
<feature type="transmembrane region" description="Helical" evidence="1">
    <location>
        <begin position="48"/>
        <end position="70"/>
    </location>
</feature>
<organism evidence="2 3">
    <name type="scientific">Mesorhizobium waimense</name>
    <dbReference type="NCBI Taxonomy" id="1300307"/>
    <lineage>
        <taxon>Bacteria</taxon>
        <taxon>Pseudomonadati</taxon>
        <taxon>Pseudomonadota</taxon>
        <taxon>Alphaproteobacteria</taxon>
        <taxon>Hyphomicrobiales</taxon>
        <taxon>Phyllobacteriaceae</taxon>
        <taxon>Mesorhizobium</taxon>
    </lineage>
</organism>
<proteinExistence type="predicted"/>
<feature type="transmembrane region" description="Helical" evidence="1">
    <location>
        <begin position="146"/>
        <end position="166"/>
    </location>
</feature>
<reference evidence="2 3" key="1">
    <citation type="submission" date="2018-09" db="EMBL/GenBank/DDBJ databases">
        <title>Mesorhizobium carmichaelinearum sp. nov. isolated from Carmichaelinea spp. root nodules in New Zealand.</title>
        <authorList>
            <person name="De Meyer S.E."/>
        </authorList>
    </citation>
    <scope>NUCLEOTIDE SEQUENCE [LARGE SCALE GENOMIC DNA]</scope>
    <source>
        <strain evidence="2 3">ICMP19557</strain>
    </source>
</reference>
<dbReference type="Proteomes" id="UP000272706">
    <property type="component" value="Unassembled WGS sequence"/>
</dbReference>
<sequence>MTSRSPAKARTIRADFDQADRADQPDQRDRYLFWRNLTATVLRLSRHAAALCVATAAVFVAMTALEFLYFRSLSGGLPSLDMRLAGFTPDEGMAWLTALGRRGGEIILVWHYLTFDLLFPALLSLTLVSLILATGRQLRNFRAMPATLQALFAIVLVLPYTLADYAQNFAVARLLSDFQSANPDSLAFASALTVTKFALLAVPFAVIAVFYLAGQRRSAEGGEQS</sequence>
<evidence type="ECO:0000256" key="1">
    <source>
        <dbReference type="SAM" id="Phobius"/>
    </source>
</evidence>
<feature type="transmembrane region" description="Helical" evidence="1">
    <location>
        <begin position="109"/>
        <end position="134"/>
    </location>
</feature>
<name>A0A3A5KX62_9HYPH</name>
<keyword evidence="1" id="KW-1133">Transmembrane helix</keyword>
<evidence type="ECO:0000313" key="3">
    <source>
        <dbReference type="Proteomes" id="UP000272706"/>
    </source>
</evidence>
<dbReference type="OrthoDB" id="8099054at2"/>
<protein>
    <submittedName>
        <fullName evidence="2">Uncharacterized protein</fullName>
    </submittedName>
</protein>
<comment type="caution">
    <text evidence="2">The sequence shown here is derived from an EMBL/GenBank/DDBJ whole genome shotgun (WGS) entry which is preliminary data.</text>
</comment>
<dbReference type="AlphaFoldDB" id="A0A3A5KX62"/>
<keyword evidence="1" id="KW-0472">Membrane</keyword>
<evidence type="ECO:0000313" key="2">
    <source>
        <dbReference type="EMBL" id="RJT37282.1"/>
    </source>
</evidence>
<accession>A0A3A5KX62</accession>
<dbReference type="EMBL" id="QZWZ01000014">
    <property type="protein sequence ID" value="RJT37282.1"/>
    <property type="molecule type" value="Genomic_DNA"/>
</dbReference>